<dbReference type="InterPro" id="IPR018534">
    <property type="entry name" value="Tet_reg_excision_RteC"/>
</dbReference>
<organism evidence="1 2">
    <name type="scientific">Flavobacterium lacus</name>
    <dbReference type="NCBI Taxonomy" id="1353778"/>
    <lineage>
        <taxon>Bacteria</taxon>
        <taxon>Pseudomonadati</taxon>
        <taxon>Bacteroidota</taxon>
        <taxon>Flavobacteriia</taxon>
        <taxon>Flavobacteriales</taxon>
        <taxon>Flavobacteriaceae</taxon>
        <taxon>Flavobacterium</taxon>
    </lineage>
</organism>
<dbReference type="Proteomes" id="UP000249518">
    <property type="component" value="Unassembled WGS sequence"/>
</dbReference>
<protein>
    <submittedName>
        <fullName evidence="1">RteC protein</fullName>
    </submittedName>
</protein>
<evidence type="ECO:0000313" key="2">
    <source>
        <dbReference type="Proteomes" id="UP000249518"/>
    </source>
</evidence>
<keyword evidence="2" id="KW-1185">Reference proteome</keyword>
<sequence length="271" mass="31935">MKEVLTTLLAELKTEINTIPEKRNSLPWLEKARTIALTKLENLKEKTQKHTFKSEAEEIDFFKNQKPILLAKVIELEQKHKIERRKVPGTLKEQKKYYQREIKKINRYFQKNSKNYQVIRSQKADVNKKYFLRNRENSTSFSSQMDATFTTQLDFEVANFTAMKRIKNQLLNKIEKKKTKKEKEDKSKLQWTGSKVALVELIYALNAAGVVNNGKASLNETCQLMQTMFNTELGQFNRIYLEIKARKTERTKFLNTLQTNLITRMNQADEK</sequence>
<accession>A0A328WRJ5</accession>
<proteinExistence type="predicted"/>
<evidence type="ECO:0000313" key="1">
    <source>
        <dbReference type="EMBL" id="RAR46464.1"/>
    </source>
</evidence>
<dbReference type="AlphaFoldDB" id="A0A328WRJ5"/>
<comment type="caution">
    <text evidence="1">The sequence shown here is derived from an EMBL/GenBank/DDBJ whole genome shotgun (WGS) entry which is preliminary data.</text>
</comment>
<dbReference type="RefSeq" id="WP_112087334.1">
    <property type="nucleotide sequence ID" value="NZ_QLSV01000019.1"/>
</dbReference>
<dbReference type="EMBL" id="QLSV01000019">
    <property type="protein sequence ID" value="RAR46464.1"/>
    <property type="molecule type" value="Genomic_DNA"/>
</dbReference>
<dbReference type="OrthoDB" id="790983at2"/>
<reference evidence="1 2" key="1">
    <citation type="submission" date="2018-06" db="EMBL/GenBank/DDBJ databases">
        <title>Genomic Encyclopedia of Type Strains, Phase III (KMG-III): the genomes of soil and plant-associated and newly described type strains.</title>
        <authorList>
            <person name="Whitman W."/>
        </authorList>
    </citation>
    <scope>NUCLEOTIDE SEQUENCE [LARGE SCALE GENOMIC DNA]</scope>
    <source>
        <strain evidence="1 2">CGMCC 1.12504</strain>
    </source>
</reference>
<name>A0A328WRJ5_9FLAO</name>
<dbReference type="Pfam" id="PF09357">
    <property type="entry name" value="RteC"/>
    <property type="match status" value="1"/>
</dbReference>
<gene>
    <name evidence="1" type="ORF">B0I10_11923</name>
</gene>